<evidence type="ECO:0000313" key="7">
    <source>
        <dbReference type="Proteomes" id="UP000290495"/>
    </source>
</evidence>
<dbReference type="InterPro" id="IPR004516">
    <property type="entry name" value="HisRS/HisZ"/>
</dbReference>
<feature type="binding site" evidence="4">
    <location>
        <begin position="258"/>
        <end position="259"/>
    </location>
    <ligand>
        <name>L-histidine</name>
        <dbReference type="ChEBI" id="CHEBI:57595"/>
    </ligand>
</feature>
<dbReference type="InterPro" id="IPR015807">
    <property type="entry name" value="His-tRNA-ligase"/>
</dbReference>
<feature type="binding site" evidence="4">
    <location>
        <position position="254"/>
    </location>
    <ligand>
        <name>L-histidine</name>
        <dbReference type="ChEBI" id="CHEBI:57595"/>
    </ligand>
</feature>
<comment type="similarity">
    <text evidence="1 3">Belongs to the class-II aminoacyl-tRNA synthetase family.</text>
</comment>
<dbReference type="GO" id="GO:0004821">
    <property type="term" value="F:histidine-tRNA ligase activity"/>
    <property type="evidence" value="ECO:0007669"/>
    <property type="project" value="UniProtKB-UniRule"/>
</dbReference>
<accession>A0A449ARG6</accession>
<evidence type="ECO:0000256" key="3">
    <source>
        <dbReference type="HAMAP-Rule" id="MF_00127"/>
    </source>
</evidence>
<dbReference type="PROSITE" id="PS50862">
    <property type="entry name" value="AA_TRNA_LIGASE_II"/>
    <property type="match status" value="1"/>
</dbReference>
<comment type="catalytic activity">
    <reaction evidence="3">
        <text>tRNA(His) + L-histidine + ATP = L-histidyl-tRNA(His) + AMP + diphosphate + H(+)</text>
        <dbReference type="Rhea" id="RHEA:17313"/>
        <dbReference type="Rhea" id="RHEA-COMP:9665"/>
        <dbReference type="Rhea" id="RHEA-COMP:9689"/>
        <dbReference type="ChEBI" id="CHEBI:15378"/>
        <dbReference type="ChEBI" id="CHEBI:30616"/>
        <dbReference type="ChEBI" id="CHEBI:33019"/>
        <dbReference type="ChEBI" id="CHEBI:57595"/>
        <dbReference type="ChEBI" id="CHEBI:78442"/>
        <dbReference type="ChEBI" id="CHEBI:78527"/>
        <dbReference type="ChEBI" id="CHEBI:456215"/>
        <dbReference type="EC" id="6.1.1.21"/>
    </reaction>
</comment>
<evidence type="ECO:0000313" key="6">
    <source>
        <dbReference type="EMBL" id="VEU69133.1"/>
    </source>
</evidence>
<gene>
    <name evidence="3 6" type="primary">hisS</name>
    <name evidence="6" type="ORF">NCTC10146_00617</name>
</gene>
<dbReference type="Pfam" id="PF13393">
    <property type="entry name" value="tRNA-synt_His"/>
    <property type="match status" value="1"/>
</dbReference>
<organism evidence="6 7">
    <name type="scientific">Mycoplasmopsis canis</name>
    <dbReference type="NCBI Taxonomy" id="29555"/>
    <lineage>
        <taxon>Bacteria</taxon>
        <taxon>Bacillati</taxon>
        <taxon>Mycoplasmatota</taxon>
        <taxon>Mycoplasmoidales</taxon>
        <taxon>Metamycoplasmataceae</taxon>
        <taxon>Mycoplasmopsis</taxon>
    </lineage>
</organism>
<comment type="subunit">
    <text evidence="3">Homodimer.</text>
</comment>
<dbReference type="Gene3D" id="3.30.930.10">
    <property type="entry name" value="Bira Bifunctional Protein, Domain 2"/>
    <property type="match status" value="1"/>
</dbReference>
<dbReference type="EC" id="6.1.1.21" evidence="3"/>
<name>A0A449ARG6_9BACT</name>
<proteinExistence type="inferred from homology"/>
<dbReference type="HAMAP" id="MF_00127">
    <property type="entry name" value="His_tRNA_synth"/>
    <property type="match status" value="1"/>
</dbReference>
<comment type="subcellular location">
    <subcellularLocation>
        <location evidence="3">Cytoplasm</location>
    </subcellularLocation>
</comment>
<dbReference type="PIRSF" id="PIRSF001549">
    <property type="entry name" value="His-tRNA_synth"/>
    <property type="match status" value="1"/>
</dbReference>
<dbReference type="GO" id="GO:0005524">
    <property type="term" value="F:ATP binding"/>
    <property type="evidence" value="ECO:0007669"/>
    <property type="project" value="UniProtKB-UniRule"/>
</dbReference>
<keyword evidence="3 6" id="KW-0436">Ligase</keyword>
<protein>
    <recommendedName>
        <fullName evidence="3">Histidine--tRNA ligase</fullName>
        <ecNumber evidence="3">6.1.1.21</ecNumber>
    </recommendedName>
    <alternativeName>
        <fullName evidence="3">Histidyl-tRNA synthetase</fullName>
        <shortName evidence="3">HisRS</shortName>
    </alternativeName>
</protein>
<dbReference type="PANTHER" id="PTHR43707:SF1">
    <property type="entry name" value="HISTIDINE--TRNA LIGASE, MITOCHONDRIAL-RELATED"/>
    <property type="match status" value="1"/>
</dbReference>
<keyword evidence="3 6" id="KW-0030">Aminoacyl-tRNA synthetase</keyword>
<dbReference type="Proteomes" id="UP000290495">
    <property type="component" value="Chromosome"/>
</dbReference>
<reference evidence="6 7" key="1">
    <citation type="submission" date="2019-01" db="EMBL/GenBank/DDBJ databases">
        <authorList>
            <consortium name="Pathogen Informatics"/>
        </authorList>
    </citation>
    <scope>NUCLEOTIDE SEQUENCE [LARGE SCALE GENOMIC DNA]</scope>
    <source>
        <strain evidence="6 7">NCTC10146</strain>
    </source>
</reference>
<dbReference type="RefSeq" id="WP_004795268.1">
    <property type="nucleotide sequence ID" value="NZ_LR215010.1"/>
</dbReference>
<feature type="binding site" evidence="4">
    <location>
        <position position="109"/>
    </location>
    <ligand>
        <name>L-histidine</name>
        <dbReference type="ChEBI" id="CHEBI:57595"/>
    </ligand>
</feature>
<dbReference type="GO" id="GO:0005737">
    <property type="term" value="C:cytoplasm"/>
    <property type="evidence" value="ECO:0007669"/>
    <property type="project" value="UniProtKB-SubCell"/>
</dbReference>
<feature type="binding site" evidence="4">
    <location>
        <begin position="79"/>
        <end position="81"/>
    </location>
    <ligand>
        <name>L-histidine</name>
        <dbReference type="ChEBI" id="CHEBI:57595"/>
    </ligand>
</feature>
<keyword evidence="3" id="KW-0963">Cytoplasm</keyword>
<dbReference type="InterPro" id="IPR041715">
    <property type="entry name" value="HisRS-like_core"/>
</dbReference>
<dbReference type="EMBL" id="LR215010">
    <property type="protein sequence ID" value="VEU69133.1"/>
    <property type="molecule type" value="Genomic_DNA"/>
</dbReference>
<dbReference type="GO" id="GO:0006427">
    <property type="term" value="P:histidyl-tRNA aminoacylation"/>
    <property type="evidence" value="ECO:0007669"/>
    <property type="project" value="UniProtKB-UniRule"/>
</dbReference>
<keyword evidence="3" id="KW-0547">Nucleotide-binding</keyword>
<sequence length="449" mass="52057">MFNKIKGTKDYSSVELSMFNIVSNMFKMVVQNSGFKAIETPIIESLELFKRSSESSDMVKKEMFEFKDKGERNIALRPEGTAPFVRAYIENKWNTLFNQKFYYVGPMFRYEQPQKGRYRQFYQAGIEFVGDKNYLKDAEVIMIAAKILDDFELPYVLKINSIGDKDSRENYQKALKKYLEPFKDQLSVISQERLENGNVLRILDDKVDSKLNFIKKAPKIKDYLSNDSKTYFENLCTFLEENGIEFEVSNDLVRGLDYYDETVFEFVAKTKNAGSQSTVIGGGRYSELIKELGGPEVSSVGFGFGIDRLVDILLEEGIFDKEFFEKETYKVGIYFVASEDQKNVKDLFQNFYLPLTNVDGLDLFFEYDLVKSKKAFERAKKYEAKIIVSDDFKNPDLLVAKNLENNDRVYLTRNNDGLDTLCKFIVENSSFEDVNAEDLFELLEEGYDE</sequence>
<keyword evidence="3" id="KW-0648">Protein biosynthesis</keyword>
<evidence type="ECO:0000259" key="5">
    <source>
        <dbReference type="PROSITE" id="PS50862"/>
    </source>
</evidence>
<dbReference type="CDD" id="cd00773">
    <property type="entry name" value="HisRS-like_core"/>
    <property type="match status" value="1"/>
</dbReference>
<dbReference type="AlphaFoldDB" id="A0A449ARG6"/>
<evidence type="ECO:0000256" key="4">
    <source>
        <dbReference type="PIRSR" id="PIRSR001549-1"/>
    </source>
</evidence>
<feature type="binding site" evidence="4">
    <location>
        <position position="127"/>
    </location>
    <ligand>
        <name>L-histidine</name>
        <dbReference type="ChEBI" id="CHEBI:57595"/>
    </ligand>
</feature>
<feature type="domain" description="Aminoacyl-transfer RNA synthetases class-II family profile" evidence="5">
    <location>
        <begin position="20"/>
        <end position="354"/>
    </location>
</feature>
<dbReference type="PANTHER" id="PTHR43707">
    <property type="entry name" value="HISTIDYL-TRNA SYNTHETASE"/>
    <property type="match status" value="1"/>
</dbReference>
<keyword evidence="2 3" id="KW-0067">ATP-binding</keyword>
<dbReference type="InterPro" id="IPR045864">
    <property type="entry name" value="aa-tRNA-synth_II/BPL/LPL"/>
</dbReference>
<evidence type="ECO:0000256" key="1">
    <source>
        <dbReference type="ARBA" id="ARBA00008226"/>
    </source>
</evidence>
<evidence type="ECO:0000256" key="2">
    <source>
        <dbReference type="ARBA" id="ARBA00022840"/>
    </source>
</evidence>
<feature type="binding site" evidence="4">
    <location>
        <position position="123"/>
    </location>
    <ligand>
        <name>L-histidine</name>
        <dbReference type="ChEBI" id="CHEBI:57595"/>
    </ligand>
</feature>
<dbReference type="NCBIfam" id="TIGR00442">
    <property type="entry name" value="hisS"/>
    <property type="match status" value="1"/>
</dbReference>
<dbReference type="InterPro" id="IPR006195">
    <property type="entry name" value="aa-tRNA-synth_II"/>
</dbReference>
<dbReference type="SUPFAM" id="SSF55681">
    <property type="entry name" value="Class II aaRS and biotin synthetases"/>
    <property type="match status" value="1"/>
</dbReference>